<dbReference type="InterPro" id="IPR018511">
    <property type="entry name" value="Hemolysin-typ_Ca-bd_CS"/>
</dbReference>
<feature type="signal peptide" evidence="3">
    <location>
        <begin position="1"/>
        <end position="34"/>
    </location>
</feature>
<proteinExistence type="predicted"/>
<dbReference type="RefSeq" id="WP_164313645.1">
    <property type="nucleotide sequence ID" value="NZ_JAAGLU010000007.1"/>
</dbReference>
<gene>
    <name evidence="4" type="ORF">G3I71_10210</name>
</gene>
<dbReference type="Pfam" id="PF00353">
    <property type="entry name" value="HemolysinCabind"/>
    <property type="match status" value="5"/>
</dbReference>
<evidence type="ECO:0000256" key="3">
    <source>
        <dbReference type="SAM" id="SignalP"/>
    </source>
</evidence>
<name>A0A6B3BPF3_9ACTN</name>
<reference evidence="4" key="1">
    <citation type="submission" date="2020-01" db="EMBL/GenBank/DDBJ databases">
        <title>Insect and environment-associated Actinomycetes.</title>
        <authorList>
            <person name="Currrie C."/>
            <person name="Chevrette M."/>
            <person name="Carlson C."/>
            <person name="Stubbendieck R."/>
            <person name="Wendt-Pienkowski E."/>
        </authorList>
    </citation>
    <scope>NUCLEOTIDE SEQUENCE</scope>
    <source>
        <strain evidence="4">SID12501</strain>
    </source>
</reference>
<evidence type="ECO:0000256" key="2">
    <source>
        <dbReference type="ARBA" id="ARBA00022525"/>
    </source>
</evidence>
<dbReference type="EMBL" id="JAAGLU010000007">
    <property type="protein sequence ID" value="NEC86188.1"/>
    <property type="molecule type" value="Genomic_DNA"/>
</dbReference>
<protein>
    <submittedName>
        <fullName evidence="4">Calcium-binding protein</fullName>
    </submittedName>
</protein>
<keyword evidence="3" id="KW-0732">Signal</keyword>
<dbReference type="GO" id="GO:0005576">
    <property type="term" value="C:extracellular region"/>
    <property type="evidence" value="ECO:0007669"/>
    <property type="project" value="UniProtKB-SubCell"/>
</dbReference>
<dbReference type="PANTHER" id="PTHR38340">
    <property type="entry name" value="S-LAYER PROTEIN"/>
    <property type="match status" value="1"/>
</dbReference>
<evidence type="ECO:0000256" key="1">
    <source>
        <dbReference type="ARBA" id="ARBA00004613"/>
    </source>
</evidence>
<accession>A0A6B3BPF3</accession>
<dbReference type="Gene3D" id="2.150.10.10">
    <property type="entry name" value="Serralysin-like metalloprotease, C-terminal"/>
    <property type="match status" value="2"/>
</dbReference>
<comment type="subcellular location">
    <subcellularLocation>
        <location evidence="1">Secreted</location>
    </subcellularLocation>
</comment>
<comment type="caution">
    <text evidence="4">The sequence shown here is derived from an EMBL/GenBank/DDBJ whole genome shotgun (WGS) entry which is preliminary data.</text>
</comment>
<dbReference type="PROSITE" id="PS00330">
    <property type="entry name" value="HEMOLYSIN_CALCIUM"/>
    <property type="match status" value="1"/>
</dbReference>
<dbReference type="InterPro" id="IPR050557">
    <property type="entry name" value="RTX_toxin/Mannuronan_C5-epim"/>
</dbReference>
<feature type="chain" id="PRO_5025454320" evidence="3">
    <location>
        <begin position="35"/>
        <end position="307"/>
    </location>
</feature>
<dbReference type="SUPFAM" id="SSF51120">
    <property type="entry name" value="beta-Roll"/>
    <property type="match status" value="1"/>
</dbReference>
<sequence length="307" mass="31664">MGTHRRSTRGSTWPGATAALVVSGLLLPVASAHATEATGTTASSATAVIVDGDHVVYTAANGQTNKVFYWVGGYYSDNTGRQEISIGIDDVVPIDAGPGCVHPGEDTEYPGDPTKVQCTFSDDFSAPRAYPRAIFNLGDGNDTSLSNFPDRRFDVYGGPGNDTLNGTRYTSTGYPNPAGLGFENLHGGTGNDRLTNGRDMYGDDGNDTLSAGNNIWGGNGNDTLTGTAAVNTLNGGSGNDTIRGAGGRDYIYGQAGNDHLYGGAGDDDLYGNSGNDVIYGNGGNDRLYGGPGKDFLSGGPGRNHLVG</sequence>
<keyword evidence="2" id="KW-0964">Secreted</keyword>
<evidence type="ECO:0000313" key="4">
    <source>
        <dbReference type="EMBL" id="NEC86188.1"/>
    </source>
</evidence>
<dbReference type="InterPro" id="IPR011049">
    <property type="entry name" value="Serralysin-like_metalloprot_C"/>
</dbReference>
<dbReference type="PANTHER" id="PTHR38340:SF1">
    <property type="entry name" value="S-LAYER PROTEIN"/>
    <property type="match status" value="1"/>
</dbReference>
<organism evidence="4">
    <name type="scientific">Streptomyces sp. SID12501</name>
    <dbReference type="NCBI Taxonomy" id="2706042"/>
    <lineage>
        <taxon>Bacteria</taxon>
        <taxon>Bacillati</taxon>
        <taxon>Actinomycetota</taxon>
        <taxon>Actinomycetes</taxon>
        <taxon>Kitasatosporales</taxon>
        <taxon>Streptomycetaceae</taxon>
        <taxon>Streptomyces</taxon>
    </lineage>
</organism>
<dbReference type="InterPro" id="IPR001343">
    <property type="entry name" value="Hemolysn_Ca-bd"/>
</dbReference>
<dbReference type="AlphaFoldDB" id="A0A6B3BPF3"/>
<dbReference type="PRINTS" id="PR00313">
    <property type="entry name" value="CABNDNGRPT"/>
</dbReference>
<dbReference type="GO" id="GO:0005509">
    <property type="term" value="F:calcium ion binding"/>
    <property type="evidence" value="ECO:0007669"/>
    <property type="project" value="InterPro"/>
</dbReference>